<evidence type="ECO:0000313" key="2">
    <source>
        <dbReference type="Proteomes" id="UP000092154"/>
    </source>
</evidence>
<sequence length="69" mass="8010">LSVSKSSCYRWRWIFGEFGTVKKPPSPLVGHTRIITRAQHHHQPFEIITQSHTSRPHLKSVSEACFRAR</sequence>
<dbReference type="STRING" id="1314800.A0A1B7MDA2"/>
<feature type="non-terminal residue" evidence="1">
    <location>
        <position position="1"/>
    </location>
</feature>
<protein>
    <submittedName>
        <fullName evidence="1">Uncharacterized protein</fullName>
    </submittedName>
</protein>
<name>A0A1B7MDA2_9AGAM</name>
<evidence type="ECO:0000313" key="1">
    <source>
        <dbReference type="EMBL" id="OAX30577.1"/>
    </source>
</evidence>
<dbReference type="OrthoDB" id="3255572at2759"/>
<dbReference type="AlphaFoldDB" id="A0A1B7MDA2"/>
<gene>
    <name evidence="1" type="ORF">K503DRAFT_705075</name>
</gene>
<reference evidence="1 2" key="1">
    <citation type="submission" date="2016-06" db="EMBL/GenBank/DDBJ databases">
        <title>Comparative genomics of the ectomycorrhizal sister species Rhizopogon vinicolor and Rhizopogon vesiculosus (Basidiomycota: Boletales) reveals a divergence of the mating type B locus.</title>
        <authorList>
            <consortium name="DOE Joint Genome Institute"/>
            <person name="Mujic A.B."/>
            <person name="Kuo A."/>
            <person name="Tritt A."/>
            <person name="Lipzen A."/>
            <person name="Chen C."/>
            <person name="Johnson J."/>
            <person name="Sharma A."/>
            <person name="Barry K."/>
            <person name="Grigoriev I.V."/>
            <person name="Spatafora J.W."/>
        </authorList>
    </citation>
    <scope>NUCLEOTIDE SEQUENCE [LARGE SCALE GENOMIC DNA]</scope>
    <source>
        <strain evidence="1 2">AM-OR11-026</strain>
    </source>
</reference>
<keyword evidence="2" id="KW-1185">Reference proteome</keyword>
<dbReference type="EMBL" id="KV450246">
    <property type="protein sequence ID" value="OAX30577.1"/>
    <property type="molecule type" value="Genomic_DNA"/>
</dbReference>
<dbReference type="Proteomes" id="UP000092154">
    <property type="component" value="Unassembled WGS sequence"/>
</dbReference>
<proteinExistence type="predicted"/>
<accession>A0A1B7MDA2</accession>
<organism evidence="1 2">
    <name type="scientific">Rhizopogon vinicolor AM-OR11-026</name>
    <dbReference type="NCBI Taxonomy" id="1314800"/>
    <lineage>
        <taxon>Eukaryota</taxon>
        <taxon>Fungi</taxon>
        <taxon>Dikarya</taxon>
        <taxon>Basidiomycota</taxon>
        <taxon>Agaricomycotina</taxon>
        <taxon>Agaricomycetes</taxon>
        <taxon>Agaricomycetidae</taxon>
        <taxon>Boletales</taxon>
        <taxon>Suillineae</taxon>
        <taxon>Rhizopogonaceae</taxon>
        <taxon>Rhizopogon</taxon>
    </lineage>
</organism>
<dbReference type="InParanoid" id="A0A1B7MDA2"/>